<keyword evidence="3" id="KW-1185">Reference proteome</keyword>
<gene>
    <name evidence="2" type="ORF">FM114_01575</name>
</gene>
<accession>A0A1R4IFZ2</accession>
<sequence length="276" mass="29958">MGKKKSTKSHASAKKAARKSRKRVPSPPPRGPEQWRAAGLAWLDAVPGGIQVATRLPARMPHHRTVGAAEDFGRRLATTHLAGAAGFGAAPPGWEGDGFLDAQPLSLPSPQQVPSSWGDFYATHRLMPAARAALESESLDPASMGHLERLCELLRDGAFDDHRGASRIHGDLWRGTVAFTESGVVTSRPAAHGGHALTDLATLRLFKAPLLEAIEAGWAEVYRPDEEWRELIPLHQLHMVLAQSALFANPRTRVYYEGRPPHLAGEIAESLVSRAR</sequence>
<proteinExistence type="predicted"/>
<dbReference type="Proteomes" id="UP000188342">
    <property type="component" value="Unassembled WGS sequence"/>
</dbReference>
<evidence type="ECO:0000313" key="2">
    <source>
        <dbReference type="EMBL" id="SJN18740.1"/>
    </source>
</evidence>
<dbReference type="Gene3D" id="1.20.1270.240">
    <property type="match status" value="1"/>
</dbReference>
<dbReference type="Gene3D" id="1.10.510.10">
    <property type="entry name" value="Transferase(Phosphotransferase) domain 1"/>
    <property type="match status" value="1"/>
</dbReference>
<dbReference type="STRING" id="1255658.FM114_01575"/>
<dbReference type="EMBL" id="FUKQ01000007">
    <property type="protein sequence ID" value="SJN18740.1"/>
    <property type="molecule type" value="Genomic_DNA"/>
</dbReference>
<dbReference type="GO" id="GO:0016301">
    <property type="term" value="F:kinase activity"/>
    <property type="evidence" value="ECO:0007669"/>
    <property type="project" value="UniProtKB-KW"/>
</dbReference>
<dbReference type="RefSeq" id="WP_179110546.1">
    <property type="nucleotide sequence ID" value="NZ_FUKQ01000007.1"/>
</dbReference>
<evidence type="ECO:0000313" key="3">
    <source>
        <dbReference type="Proteomes" id="UP000188342"/>
    </source>
</evidence>
<dbReference type="Pfam" id="PF03881">
    <property type="entry name" value="Fructosamin_kin"/>
    <property type="match status" value="1"/>
</dbReference>
<dbReference type="AlphaFoldDB" id="A0A1R4IFZ2"/>
<dbReference type="SUPFAM" id="SSF56112">
    <property type="entry name" value="Protein kinase-like (PK-like)"/>
    <property type="match status" value="1"/>
</dbReference>
<protein>
    <submittedName>
        <fullName evidence="2">Fructosamine-3-kinase</fullName>
    </submittedName>
</protein>
<evidence type="ECO:0000256" key="1">
    <source>
        <dbReference type="SAM" id="MobiDB-lite"/>
    </source>
</evidence>
<feature type="region of interest" description="Disordered" evidence="1">
    <location>
        <begin position="1"/>
        <end position="34"/>
    </location>
</feature>
<reference evidence="2 3" key="1">
    <citation type="submission" date="2017-02" db="EMBL/GenBank/DDBJ databases">
        <authorList>
            <person name="Peterson S.W."/>
        </authorList>
    </citation>
    <scope>NUCLEOTIDE SEQUENCE [LARGE SCALE GENOMIC DNA]</scope>
    <source>
        <strain evidence="2 3">LSP_Lj1</strain>
    </source>
</reference>
<organism evidence="2 3">
    <name type="scientific">Luteococcus japonicus LSP_Lj1</name>
    <dbReference type="NCBI Taxonomy" id="1255658"/>
    <lineage>
        <taxon>Bacteria</taxon>
        <taxon>Bacillati</taxon>
        <taxon>Actinomycetota</taxon>
        <taxon>Actinomycetes</taxon>
        <taxon>Propionibacteriales</taxon>
        <taxon>Propionibacteriaceae</taxon>
        <taxon>Luteococcus</taxon>
    </lineage>
</organism>
<name>A0A1R4IFZ2_9ACTN</name>
<keyword evidence="2" id="KW-0808">Transferase</keyword>
<dbReference type="InterPro" id="IPR016477">
    <property type="entry name" value="Fructo-/Ketosamine-3-kinase"/>
</dbReference>
<feature type="compositionally biased region" description="Basic residues" evidence="1">
    <location>
        <begin position="1"/>
        <end position="24"/>
    </location>
</feature>
<dbReference type="InterPro" id="IPR011009">
    <property type="entry name" value="Kinase-like_dom_sf"/>
</dbReference>
<keyword evidence="2" id="KW-0418">Kinase</keyword>